<dbReference type="Proteomes" id="UP000377595">
    <property type="component" value="Unassembled WGS sequence"/>
</dbReference>
<evidence type="ECO:0000313" key="1">
    <source>
        <dbReference type="EMBL" id="GES23559.1"/>
    </source>
</evidence>
<evidence type="ECO:0000313" key="2">
    <source>
        <dbReference type="Proteomes" id="UP000377595"/>
    </source>
</evidence>
<dbReference type="RefSeq" id="WP_155348437.1">
    <property type="nucleotide sequence ID" value="NZ_BAAAHM010000043.1"/>
</dbReference>
<proteinExistence type="predicted"/>
<organism evidence="1 2">
    <name type="scientific">Acrocarpospora pleiomorpha</name>
    <dbReference type="NCBI Taxonomy" id="90975"/>
    <lineage>
        <taxon>Bacteria</taxon>
        <taxon>Bacillati</taxon>
        <taxon>Actinomycetota</taxon>
        <taxon>Actinomycetes</taxon>
        <taxon>Streptosporangiales</taxon>
        <taxon>Streptosporangiaceae</taxon>
        <taxon>Acrocarpospora</taxon>
    </lineage>
</organism>
<dbReference type="EMBL" id="BLAF01000042">
    <property type="protein sequence ID" value="GES23559.1"/>
    <property type="molecule type" value="Genomic_DNA"/>
</dbReference>
<dbReference type="Gene3D" id="3.40.91.30">
    <property type="match status" value="1"/>
</dbReference>
<name>A0A5M3XU84_9ACTN</name>
<dbReference type="AlphaFoldDB" id="A0A5M3XU84"/>
<sequence>MISAIETRYAGCHFRSRLEARWAVYFDHLGIAWEYERQGYECSARLTLGTEPIAYLPDFWLPEYGMFGEVKGQLDTESLTRLLDVAASLSTNDGGGCHDSGGNDIVVFGRIPEQGQDLSPTRLHMHKGDLQWSAWMFEPGAGCDYGGVRIAADVGGDDIYEEARRGLTPERIAQTLLTGFPAGARLPDSTRAAYDAARVARFEHGETPRG</sequence>
<dbReference type="OrthoDB" id="1667101at2"/>
<comment type="caution">
    <text evidence="1">The sequence shown here is derived from an EMBL/GenBank/DDBJ whole genome shotgun (WGS) entry which is preliminary data.</text>
</comment>
<accession>A0A5M3XU84</accession>
<gene>
    <name evidence="1" type="ORF">Aple_064580</name>
</gene>
<protein>
    <submittedName>
        <fullName evidence="1">Uncharacterized protein</fullName>
    </submittedName>
</protein>
<keyword evidence="2" id="KW-1185">Reference proteome</keyword>
<reference evidence="1 2" key="1">
    <citation type="submission" date="2019-10" db="EMBL/GenBank/DDBJ databases">
        <title>Whole genome shotgun sequence of Acrocarpospora pleiomorpha NBRC 16267.</title>
        <authorList>
            <person name="Ichikawa N."/>
            <person name="Kimura A."/>
            <person name="Kitahashi Y."/>
            <person name="Komaki H."/>
            <person name="Oguchi A."/>
        </authorList>
    </citation>
    <scope>NUCLEOTIDE SEQUENCE [LARGE SCALE GENOMIC DNA]</scope>
    <source>
        <strain evidence="1 2">NBRC 16267</strain>
    </source>
</reference>